<dbReference type="Proteomes" id="UP001597425">
    <property type="component" value="Unassembled WGS sequence"/>
</dbReference>
<evidence type="ECO:0000313" key="1">
    <source>
        <dbReference type="EMBL" id="MFD2312170.1"/>
    </source>
</evidence>
<accession>A0ABW5EIP8</accession>
<sequence>MARIFAPDVCAYAVMGNHYHVVLHVNAVQAADWELPGVVARLPRRVMKKSAYDVWLPELRSSSISGGS</sequence>
<protein>
    <recommendedName>
        <fullName evidence="3">Transposase IS200-like domain-containing protein</fullName>
    </recommendedName>
</protein>
<comment type="caution">
    <text evidence="1">The sequence shown here is derived from an EMBL/GenBank/DDBJ whole genome shotgun (WGS) entry which is preliminary data.</text>
</comment>
<proteinExistence type="predicted"/>
<keyword evidence="2" id="KW-1185">Reference proteome</keyword>
<organism evidence="1 2">
    <name type="scientific">Microbulbifer halophilus</name>
    <dbReference type="NCBI Taxonomy" id="453963"/>
    <lineage>
        <taxon>Bacteria</taxon>
        <taxon>Pseudomonadati</taxon>
        <taxon>Pseudomonadota</taxon>
        <taxon>Gammaproteobacteria</taxon>
        <taxon>Cellvibrionales</taxon>
        <taxon>Microbulbiferaceae</taxon>
        <taxon>Microbulbifer</taxon>
    </lineage>
</organism>
<evidence type="ECO:0000313" key="2">
    <source>
        <dbReference type="Proteomes" id="UP001597425"/>
    </source>
</evidence>
<dbReference type="RefSeq" id="WP_265723368.1">
    <property type="nucleotide sequence ID" value="NZ_JAPIVK010000047.1"/>
</dbReference>
<gene>
    <name evidence="1" type="ORF">ACFSKX_17250</name>
</gene>
<dbReference type="EMBL" id="JBHUJD010000031">
    <property type="protein sequence ID" value="MFD2312170.1"/>
    <property type="molecule type" value="Genomic_DNA"/>
</dbReference>
<name>A0ABW5EIP8_9GAMM</name>
<evidence type="ECO:0008006" key="3">
    <source>
        <dbReference type="Google" id="ProtNLM"/>
    </source>
</evidence>
<reference evidence="2" key="1">
    <citation type="journal article" date="2019" name="Int. J. Syst. Evol. Microbiol.">
        <title>The Global Catalogue of Microorganisms (GCM) 10K type strain sequencing project: providing services to taxonomists for standard genome sequencing and annotation.</title>
        <authorList>
            <consortium name="The Broad Institute Genomics Platform"/>
            <consortium name="The Broad Institute Genome Sequencing Center for Infectious Disease"/>
            <person name="Wu L."/>
            <person name="Ma J."/>
        </authorList>
    </citation>
    <scope>NUCLEOTIDE SEQUENCE [LARGE SCALE GENOMIC DNA]</scope>
    <source>
        <strain evidence="2">KCTC 12848</strain>
    </source>
</reference>